<keyword evidence="5" id="KW-0812">Transmembrane</keyword>
<dbReference type="InterPro" id="IPR001179">
    <property type="entry name" value="PPIase_FKBP_dom"/>
</dbReference>
<comment type="caution">
    <text evidence="7">The sequence shown here is derived from an EMBL/GenBank/DDBJ whole genome shotgun (WGS) entry which is preliminary data.</text>
</comment>
<feature type="repeat" description="TPR" evidence="4">
    <location>
        <begin position="214"/>
        <end position="247"/>
    </location>
</feature>
<dbReference type="EMBL" id="CAHIKZ030002247">
    <property type="protein sequence ID" value="CAE1283711.1"/>
    <property type="molecule type" value="Genomic_DNA"/>
</dbReference>
<keyword evidence="5" id="KW-1133">Transmembrane helix</keyword>
<dbReference type="PROSITE" id="PS50005">
    <property type="entry name" value="TPR"/>
    <property type="match status" value="1"/>
</dbReference>
<dbReference type="GO" id="GO:0005829">
    <property type="term" value="C:cytosol"/>
    <property type="evidence" value="ECO:0007669"/>
    <property type="project" value="TreeGrafter"/>
</dbReference>
<feature type="domain" description="PPIase FKBP-type" evidence="6">
    <location>
        <begin position="27"/>
        <end position="111"/>
    </location>
</feature>
<dbReference type="InterPro" id="IPR011990">
    <property type="entry name" value="TPR-like_helical_dom_sf"/>
</dbReference>
<evidence type="ECO:0000256" key="3">
    <source>
        <dbReference type="PROSITE-ProRule" id="PRU00277"/>
    </source>
</evidence>
<dbReference type="PANTHER" id="PTHR46512">
    <property type="entry name" value="PEPTIDYLPROLYL ISOMERASE"/>
    <property type="match status" value="1"/>
</dbReference>
<reference evidence="7" key="1">
    <citation type="submission" date="2021-01" db="EMBL/GenBank/DDBJ databases">
        <authorList>
            <person name="Li R."/>
            <person name="Bekaert M."/>
        </authorList>
    </citation>
    <scope>NUCLEOTIDE SEQUENCE</scope>
    <source>
        <strain evidence="7">Farmed</strain>
    </source>
</reference>
<dbReference type="OrthoDB" id="532682at2759"/>
<dbReference type="GO" id="GO:0012505">
    <property type="term" value="C:endomembrane system"/>
    <property type="evidence" value="ECO:0007669"/>
    <property type="project" value="TreeGrafter"/>
</dbReference>
<evidence type="ECO:0000256" key="5">
    <source>
        <dbReference type="SAM" id="Phobius"/>
    </source>
</evidence>
<keyword evidence="8" id="KW-1185">Reference proteome</keyword>
<keyword evidence="5" id="KW-0472">Membrane</keyword>
<dbReference type="PROSITE" id="PS50059">
    <property type="entry name" value="FKBP_PPIASE"/>
    <property type="match status" value="1"/>
</dbReference>
<dbReference type="PROSITE" id="PS50293">
    <property type="entry name" value="TPR_REGION"/>
    <property type="match status" value="1"/>
</dbReference>
<dbReference type="InterPro" id="IPR019734">
    <property type="entry name" value="TPR_rpt"/>
</dbReference>
<dbReference type="EC" id="5.2.1.8" evidence="3"/>
<evidence type="ECO:0000256" key="4">
    <source>
        <dbReference type="PROSITE-ProRule" id="PRU00339"/>
    </source>
</evidence>
<accession>A0A812CSZ2</accession>
<dbReference type="SUPFAM" id="SSF54534">
    <property type="entry name" value="FKBP-like"/>
    <property type="match status" value="1"/>
</dbReference>
<keyword evidence="3 7" id="KW-0413">Isomerase</keyword>
<dbReference type="Gene3D" id="1.25.40.10">
    <property type="entry name" value="Tetratricopeptide repeat domain"/>
    <property type="match status" value="1"/>
</dbReference>
<dbReference type="GO" id="GO:0003755">
    <property type="term" value="F:peptidyl-prolyl cis-trans isomerase activity"/>
    <property type="evidence" value="ECO:0007669"/>
    <property type="project" value="UniProtKB-KW"/>
</dbReference>
<dbReference type="GO" id="GO:0043066">
    <property type="term" value="P:negative regulation of apoptotic process"/>
    <property type="evidence" value="ECO:0007669"/>
    <property type="project" value="TreeGrafter"/>
</dbReference>
<protein>
    <recommendedName>
        <fullName evidence="3">peptidylprolyl isomerase</fullName>
        <ecNumber evidence="3">5.2.1.8</ecNumber>
    </recommendedName>
</protein>
<dbReference type="PANTHER" id="PTHR46512:SF1">
    <property type="entry name" value="PEPTIDYLPROLYL ISOMERASE"/>
    <property type="match status" value="1"/>
</dbReference>
<dbReference type="Pfam" id="PF00254">
    <property type="entry name" value="FKBP_C"/>
    <property type="match status" value="1"/>
</dbReference>
<dbReference type="GO" id="GO:0016020">
    <property type="term" value="C:membrane"/>
    <property type="evidence" value="ECO:0007669"/>
    <property type="project" value="TreeGrafter"/>
</dbReference>
<feature type="transmembrane region" description="Helical" evidence="5">
    <location>
        <begin position="292"/>
        <end position="313"/>
    </location>
</feature>
<sequence length="318" mass="35885">MDILGNGLLLKRVLKAGNGHMTRPTHGQRVALKTEGKLENGTIIDKNDRIEFVVGDGDVISAWDIAVALMDENEIAELRCDAKYAYGSLGRSPEIPGNATITYTLALIGKEDGPDYNFMSIDERIYHGSLKKERGNYLFSRSDYRGAINSYLKAISIIDNENVSFEEPPKKLQQLLEDKIKCYNNLAAAQLKADYYDAAIKSCEGVLKHHPENVKALFRMGKAYAAKGETKEAIMQMKKALKLEPETKIIHQELSKLTKKLTKETQSERNMYKKMFRTTKTPVKPSVEHSRWKWPVIAGSLAVVLLSVGVAYFRYRQH</sequence>
<dbReference type="GO" id="GO:0005740">
    <property type="term" value="C:mitochondrial envelope"/>
    <property type="evidence" value="ECO:0007669"/>
    <property type="project" value="TreeGrafter"/>
</dbReference>
<keyword evidence="1" id="KW-0677">Repeat</keyword>
<comment type="catalytic activity">
    <reaction evidence="3">
        <text>[protein]-peptidylproline (omega=180) = [protein]-peptidylproline (omega=0)</text>
        <dbReference type="Rhea" id="RHEA:16237"/>
        <dbReference type="Rhea" id="RHEA-COMP:10747"/>
        <dbReference type="Rhea" id="RHEA-COMP:10748"/>
        <dbReference type="ChEBI" id="CHEBI:83833"/>
        <dbReference type="ChEBI" id="CHEBI:83834"/>
        <dbReference type="EC" id="5.2.1.8"/>
    </reaction>
</comment>
<dbReference type="AlphaFoldDB" id="A0A812CSZ2"/>
<dbReference type="SMART" id="SM00028">
    <property type="entry name" value="TPR"/>
    <property type="match status" value="3"/>
</dbReference>
<dbReference type="InterPro" id="IPR050754">
    <property type="entry name" value="FKBP4/5/8-like"/>
</dbReference>
<proteinExistence type="predicted"/>
<organism evidence="7 8">
    <name type="scientific">Acanthosepion pharaonis</name>
    <name type="common">Pharaoh cuttlefish</name>
    <name type="synonym">Sepia pharaonis</name>
    <dbReference type="NCBI Taxonomy" id="158019"/>
    <lineage>
        <taxon>Eukaryota</taxon>
        <taxon>Metazoa</taxon>
        <taxon>Spiralia</taxon>
        <taxon>Lophotrochozoa</taxon>
        <taxon>Mollusca</taxon>
        <taxon>Cephalopoda</taxon>
        <taxon>Coleoidea</taxon>
        <taxon>Decapodiformes</taxon>
        <taxon>Sepiida</taxon>
        <taxon>Sepiina</taxon>
        <taxon>Sepiidae</taxon>
        <taxon>Acanthosepion</taxon>
    </lineage>
</organism>
<evidence type="ECO:0000313" key="7">
    <source>
        <dbReference type="EMBL" id="CAE1283711.1"/>
    </source>
</evidence>
<dbReference type="GO" id="GO:0044183">
    <property type="term" value="F:protein folding chaperone"/>
    <property type="evidence" value="ECO:0007669"/>
    <property type="project" value="TreeGrafter"/>
</dbReference>
<dbReference type="SUPFAM" id="SSF48452">
    <property type="entry name" value="TPR-like"/>
    <property type="match status" value="1"/>
</dbReference>
<dbReference type="Proteomes" id="UP000597762">
    <property type="component" value="Unassembled WGS sequence"/>
</dbReference>
<keyword evidence="3" id="KW-0697">Rotamase</keyword>
<gene>
    <name evidence="7" type="ORF">SPHA_44234</name>
</gene>
<evidence type="ECO:0000259" key="6">
    <source>
        <dbReference type="PROSITE" id="PS50059"/>
    </source>
</evidence>
<evidence type="ECO:0000313" key="8">
    <source>
        <dbReference type="Proteomes" id="UP000597762"/>
    </source>
</evidence>
<keyword evidence="2 4" id="KW-0802">TPR repeat</keyword>
<evidence type="ECO:0000256" key="1">
    <source>
        <dbReference type="ARBA" id="ARBA00022737"/>
    </source>
</evidence>
<dbReference type="InterPro" id="IPR046357">
    <property type="entry name" value="PPIase_dom_sf"/>
</dbReference>
<dbReference type="Pfam" id="PF14559">
    <property type="entry name" value="TPR_19"/>
    <property type="match status" value="1"/>
</dbReference>
<evidence type="ECO:0000256" key="2">
    <source>
        <dbReference type="ARBA" id="ARBA00022803"/>
    </source>
</evidence>
<dbReference type="Gene3D" id="3.10.50.40">
    <property type="match status" value="1"/>
</dbReference>
<name>A0A812CSZ2_ACAPH</name>